<dbReference type="Proteomes" id="UP000201613">
    <property type="component" value="Unassembled WGS sequence"/>
</dbReference>
<dbReference type="Pfam" id="PF04397">
    <property type="entry name" value="LytTR"/>
    <property type="match status" value="1"/>
</dbReference>
<evidence type="ECO:0000259" key="2">
    <source>
        <dbReference type="PROSITE" id="PS50930"/>
    </source>
</evidence>
<feature type="domain" description="HTH LytTR-type" evidence="2">
    <location>
        <begin position="164"/>
        <end position="254"/>
    </location>
</feature>
<dbReference type="GO" id="GO:0003677">
    <property type="term" value="F:DNA binding"/>
    <property type="evidence" value="ECO:0007669"/>
    <property type="project" value="UniProtKB-KW"/>
</dbReference>
<feature type="transmembrane region" description="Helical" evidence="1">
    <location>
        <begin position="12"/>
        <end position="34"/>
    </location>
</feature>
<dbReference type="Gene3D" id="2.40.50.1020">
    <property type="entry name" value="LytTr DNA-binding domain"/>
    <property type="match status" value="1"/>
</dbReference>
<evidence type="ECO:0000313" key="3">
    <source>
        <dbReference type="EMBL" id="SMY06603.1"/>
    </source>
</evidence>
<proteinExistence type="predicted"/>
<reference evidence="3 4" key="1">
    <citation type="submission" date="2017-05" db="EMBL/GenBank/DDBJ databases">
        <authorList>
            <person name="Song R."/>
            <person name="Chenine A.L."/>
            <person name="Ruprecht R.M."/>
        </authorList>
    </citation>
    <scope>NUCLEOTIDE SEQUENCE [LARGE SCALE GENOMIC DNA]</scope>
    <source>
        <strain evidence="3 4">CECT 8899</strain>
    </source>
</reference>
<dbReference type="AlphaFoldDB" id="A0A238LAM6"/>
<protein>
    <submittedName>
        <fullName evidence="3">LytTr DNA-binding domain protein</fullName>
    </submittedName>
</protein>
<dbReference type="EMBL" id="FXZK01000001">
    <property type="protein sequence ID" value="SMY06603.1"/>
    <property type="molecule type" value="Genomic_DNA"/>
</dbReference>
<keyword evidence="1" id="KW-0472">Membrane</keyword>
<evidence type="ECO:0000256" key="1">
    <source>
        <dbReference type="SAM" id="Phobius"/>
    </source>
</evidence>
<dbReference type="SMART" id="SM00850">
    <property type="entry name" value="LytTR"/>
    <property type="match status" value="1"/>
</dbReference>
<keyword evidence="1" id="KW-0812">Transmembrane</keyword>
<dbReference type="InterPro" id="IPR007492">
    <property type="entry name" value="LytTR_DNA-bd_dom"/>
</dbReference>
<feature type="transmembrane region" description="Helical" evidence="1">
    <location>
        <begin position="82"/>
        <end position="101"/>
    </location>
</feature>
<gene>
    <name evidence="3" type="ORF">LOM8899_00730</name>
</gene>
<evidence type="ECO:0000313" key="4">
    <source>
        <dbReference type="Proteomes" id="UP000201613"/>
    </source>
</evidence>
<keyword evidence="1" id="KW-1133">Transmembrane helix</keyword>
<feature type="transmembrane region" description="Helical" evidence="1">
    <location>
        <begin position="107"/>
        <end position="126"/>
    </location>
</feature>
<organism evidence="3 4">
    <name type="scientific">Flavimaricola marinus</name>
    <dbReference type="NCBI Taxonomy" id="1819565"/>
    <lineage>
        <taxon>Bacteria</taxon>
        <taxon>Pseudomonadati</taxon>
        <taxon>Pseudomonadota</taxon>
        <taxon>Alphaproteobacteria</taxon>
        <taxon>Rhodobacterales</taxon>
        <taxon>Paracoccaceae</taxon>
        <taxon>Flavimaricola</taxon>
    </lineage>
</organism>
<feature type="transmembrane region" description="Helical" evidence="1">
    <location>
        <begin position="46"/>
        <end position="70"/>
    </location>
</feature>
<keyword evidence="4" id="KW-1185">Reference proteome</keyword>
<keyword evidence="3" id="KW-0238">DNA-binding</keyword>
<accession>A0A238LAM6</accession>
<sequence length="263" mass="29021">MAGLRDEFLVLLRAPVAPWIWFVSSVLTVVAGPFGTYDSMALPIRVLFWPSTIAVALVVAYGLCAMLFALAPKLNHWLHDGIISVLFSLLFTPVVSIALTMSTSNTLPFPNLLIEVFSITACIALLQRVIKINWPSMANADQPAVVEEPAEPRLLRRLEGVTAKDILRMTVQDHYVEVVMLGKPSQRILMRFGDAVEEAEELDGFCVHRSHWVVRSSILGVVTENGREMVEMIDGSRVPVSRTYRPNLIAAGLISAEKKQVAG</sequence>
<name>A0A238LAM6_9RHOB</name>
<dbReference type="RefSeq" id="WP_168770460.1">
    <property type="nucleotide sequence ID" value="NZ_FXZK01000001.1"/>
</dbReference>
<dbReference type="PROSITE" id="PS50930">
    <property type="entry name" value="HTH_LYTTR"/>
    <property type="match status" value="1"/>
</dbReference>